<keyword evidence="1 2" id="KW-0238">DNA-binding</keyword>
<feature type="compositionally biased region" description="Low complexity" evidence="3">
    <location>
        <begin position="11"/>
        <end position="30"/>
    </location>
</feature>
<evidence type="ECO:0000256" key="3">
    <source>
        <dbReference type="SAM" id="MobiDB-lite"/>
    </source>
</evidence>
<dbReference type="Gene3D" id="2.40.290.10">
    <property type="match status" value="1"/>
</dbReference>
<protein>
    <recommendedName>
        <fullName evidence="2">Non-homologous end joining protein Ku</fullName>
    </recommendedName>
</protein>
<evidence type="ECO:0000313" key="5">
    <source>
        <dbReference type="EMBL" id="ADX46601.1"/>
    </source>
</evidence>
<dbReference type="EMBL" id="CP002521">
    <property type="protein sequence ID" value="ADX46601.1"/>
    <property type="molecule type" value="Genomic_DNA"/>
</dbReference>
<accession>F0Q2F3</accession>
<name>F0Q2F3_PARA1</name>
<dbReference type="Pfam" id="PF02735">
    <property type="entry name" value="Ku"/>
    <property type="match status" value="1"/>
</dbReference>
<dbReference type="NCBIfam" id="TIGR02772">
    <property type="entry name" value="Ku_bact"/>
    <property type="match status" value="1"/>
</dbReference>
<feature type="compositionally biased region" description="Low complexity" evidence="3">
    <location>
        <begin position="336"/>
        <end position="350"/>
    </location>
</feature>
<keyword evidence="2" id="KW-0234">DNA repair</keyword>
<evidence type="ECO:0000256" key="2">
    <source>
        <dbReference type="HAMAP-Rule" id="MF_01875"/>
    </source>
</evidence>
<dbReference type="PANTHER" id="PTHR41251:SF1">
    <property type="entry name" value="NON-HOMOLOGOUS END JOINING PROTEIN KU"/>
    <property type="match status" value="1"/>
</dbReference>
<feature type="region of interest" description="Disordered" evidence="3">
    <location>
        <begin position="1"/>
        <end position="36"/>
    </location>
</feature>
<dbReference type="SUPFAM" id="SSF100939">
    <property type="entry name" value="SPOC domain-like"/>
    <property type="match status" value="1"/>
</dbReference>
<feature type="compositionally biased region" description="Basic residues" evidence="3">
    <location>
        <begin position="351"/>
        <end position="361"/>
    </location>
</feature>
<dbReference type="InterPro" id="IPR009187">
    <property type="entry name" value="Prok_Ku"/>
</dbReference>
<dbReference type="AlphaFoldDB" id="F0Q2F3"/>
<reference evidence="5" key="1">
    <citation type="submission" date="2011-02" db="EMBL/GenBank/DDBJ databases">
        <title>Complete sequence of Acidovorax avenae subsp. avenae ATCC 19860.</title>
        <authorList>
            <consortium name="US DOE Joint Genome Institute"/>
            <person name="Lucas S."/>
            <person name="Copeland A."/>
            <person name="Lapidus A."/>
            <person name="Cheng J.-F."/>
            <person name="Goodwin L."/>
            <person name="Pitluck S."/>
            <person name="Chertkov O."/>
            <person name="Held B."/>
            <person name="Detter J.C."/>
            <person name="Han C."/>
            <person name="Tapia R."/>
            <person name="Land M."/>
            <person name="Hauser L."/>
            <person name="Kyrpides N."/>
            <person name="Ivanova N."/>
            <person name="Ovchinnikova G."/>
            <person name="Pagani I."/>
            <person name="Gordon S."/>
            <person name="Woyke T."/>
        </authorList>
    </citation>
    <scope>NUCLEOTIDE SEQUENCE</scope>
    <source>
        <strain evidence="5">ATCC 19860</strain>
    </source>
</reference>
<proteinExistence type="inferred from homology"/>
<dbReference type="SMART" id="SM00559">
    <property type="entry name" value="Ku78"/>
    <property type="match status" value="1"/>
</dbReference>
<dbReference type="HOGENOM" id="CLU_048975_2_0_4"/>
<feature type="region of interest" description="Disordered" evidence="3">
    <location>
        <begin position="298"/>
        <end position="376"/>
    </location>
</feature>
<organism evidence="5 6">
    <name type="scientific">Paracidovorax avenae (strain ATCC 19860 / DSM 7227 / CCUG 15838 / JCM 20985 / LMG 2117 / NCPPB 1011)</name>
    <name type="common">Acidovorax avenae</name>
    <dbReference type="NCBI Taxonomy" id="643561"/>
    <lineage>
        <taxon>Bacteria</taxon>
        <taxon>Pseudomonadati</taxon>
        <taxon>Pseudomonadota</taxon>
        <taxon>Betaproteobacteria</taxon>
        <taxon>Burkholderiales</taxon>
        <taxon>Comamonadaceae</taxon>
        <taxon>Paracidovorax</taxon>
    </lineage>
</organism>
<dbReference type="GO" id="GO:0006303">
    <property type="term" value="P:double-strand break repair via nonhomologous end joining"/>
    <property type="evidence" value="ECO:0007669"/>
    <property type="project" value="UniProtKB-UniRule"/>
</dbReference>
<sequence length="376" mass="40344">MAEKKTRTTRSRTASAPAASAKSAEADTAPGGQAPTSTRALWKGAISFGLVHVPVGLYSATRDSGIDFDWLDKRSMDPVGYKRINKKTGKEITAENIVKGVEYEDGRYVVLTPEEIAQAYPKTTQTIEIEAFLDADEIPFVYLERPYYTAPLPRGEKVYALLREALKASHRVGVGKVVIQTKQHLAVLIPCGRALVLNLLRWGGEIRSFQELNLPPAGGKAVGLKDAEMRMARQLIDDMTQGWDADQFRNSFSEEIMKLVEARAQAGDIAEVEPLEAPSDAGGADVVDLTALLRRSLEGGRRKAVAGTDGKGEEGEDEADDGAKGRKTSSVRHLPAKSARTRSASTGSAKGKAKAPAKRATSRSSAKGAPAGRKAA</sequence>
<dbReference type="GO" id="GO:0003690">
    <property type="term" value="F:double-stranded DNA binding"/>
    <property type="evidence" value="ECO:0007669"/>
    <property type="project" value="UniProtKB-UniRule"/>
</dbReference>
<gene>
    <name evidence="2" type="primary">ku</name>
    <name evidence="5" type="ordered locus">Acav_2692</name>
</gene>
<dbReference type="OrthoDB" id="9795084at2"/>
<keyword evidence="2" id="KW-0233">DNA recombination</keyword>
<comment type="function">
    <text evidence="2">With LigD forms a non-homologous end joining (NHEJ) DNA repair enzyme, which repairs dsDNA breaks with reduced fidelity. Binds linear dsDNA with 5'- and 3'- overhangs but not closed circular dsDNA nor ssDNA. Recruits and stimulates the ligase activity of LigD.</text>
</comment>
<evidence type="ECO:0000256" key="1">
    <source>
        <dbReference type="ARBA" id="ARBA00023125"/>
    </source>
</evidence>
<dbReference type="GeneID" id="34235974"/>
<evidence type="ECO:0000259" key="4">
    <source>
        <dbReference type="SMART" id="SM00559"/>
    </source>
</evidence>
<dbReference type="InterPro" id="IPR016194">
    <property type="entry name" value="SPOC-like_C_dom_sf"/>
</dbReference>
<dbReference type="InterPro" id="IPR006164">
    <property type="entry name" value="DNA_bd_Ku70/Ku80"/>
</dbReference>
<dbReference type="KEGG" id="aaa:Acav_2692"/>
<dbReference type="PANTHER" id="PTHR41251">
    <property type="entry name" value="NON-HOMOLOGOUS END JOINING PROTEIN KU"/>
    <property type="match status" value="1"/>
</dbReference>
<dbReference type="CDD" id="cd00789">
    <property type="entry name" value="KU_like"/>
    <property type="match status" value="1"/>
</dbReference>
<comment type="subunit">
    <text evidence="2">Homodimer. Interacts with LigD.</text>
</comment>
<comment type="similarity">
    <text evidence="2">Belongs to the prokaryotic Ku family.</text>
</comment>
<dbReference type="RefSeq" id="WP_013595098.1">
    <property type="nucleotide sequence ID" value="NC_015138.1"/>
</dbReference>
<dbReference type="Proteomes" id="UP000002482">
    <property type="component" value="Chromosome"/>
</dbReference>
<dbReference type="GO" id="GO:0006310">
    <property type="term" value="P:DNA recombination"/>
    <property type="evidence" value="ECO:0007669"/>
    <property type="project" value="UniProtKB-KW"/>
</dbReference>
<keyword evidence="6" id="KW-1185">Reference proteome</keyword>
<feature type="domain" description="Ku" evidence="4">
    <location>
        <begin position="89"/>
        <end position="217"/>
    </location>
</feature>
<evidence type="ECO:0000313" key="6">
    <source>
        <dbReference type="Proteomes" id="UP000002482"/>
    </source>
</evidence>
<keyword evidence="2" id="KW-0227">DNA damage</keyword>
<dbReference type="HAMAP" id="MF_01875">
    <property type="entry name" value="Prokaryotic_Ku"/>
    <property type="match status" value="1"/>
</dbReference>